<evidence type="ECO:0000313" key="1">
    <source>
        <dbReference type="EMBL" id="MPM94508.1"/>
    </source>
</evidence>
<sequence length="243" mass="27414">MQHPGRRLIAGARPARAQDRTAVLQDFGIDEQIAENLMKLIGNRRCDHHLAVRRQFDLPRLLATIGQPYPAQLDVVLRRNRDLGVGLDFTCGAAADIGKTAVQLTACRRQPVPTAELGTPFREDRFVERRPLQGRLVCHRPHLAAHPLTHIAERPPVVGRPVLTPPRQCQRLPAAVATTRAADHHVIPPIGQQLHFWRRGVGRVEATDGKLGRNRHRMHVGQLGGMRKQCRRPRYSFLQQQQD</sequence>
<accession>A0A645DZE6</accession>
<gene>
    <name evidence="1" type="ORF">SDC9_141654</name>
</gene>
<organism evidence="1">
    <name type="scientific">bioreactor metagenome</name>
    <dbReference type="NCBI Taxonomy" id="1076179"/>
    <lineage>
        <taxon>unclassified sequences</taxon>
        <taxon>metagenomes</taxon>
        <taxon>ecological metagenomes</taxon>
    </lineage>
</organism>
<name>A0A645DZE6_9ZZZZ</name>
<dbReference type="EMBL" id="VSSQ01041124">
    <property type="protein sequence ID" value="MPM94508.1"/>
    <property type="molecule type" value="Genomic_DNA"/>
</dbReference>
<reference evidence="1" key="1">
    <citation type="submission" date="2019-08" db="EMBL/GenBank/DDBJ databases">
        <authorList>
            <person name="Kucharzyk K."/>
            <person name="Murdoch R.W."/>
            <person name="Higgins S."/>
            <person name="Loffler F."/>
        </authorList>
    </citation>
    <scope>NUCLEOTIDE SEQUENCE</scope>
</reference>
<comment type="caution">
    <text evidence="1">The sequence shown here is derived from an EMBL/GenBank/DDBJ whole genome shotgun (WGS) entry which is preliminary data.</text>
</comment>
<dbReference type="AlphaFoldDB" id="A0A645DZE6"/>
<protein>
    <submittedName>
        <fullName evidence="1">Uncharacterized protein</fullName>
    </submittedName>
</protein>
<proteinExistence type="predicted"/>